<dbReference type="PRINTS" id="PR00830">
    <property type="entry name" value="ENDOLAPTASE"/>
</dbReference>
<dbReference type="Gene3D" id="3.30.230.10">
    <property type="match status" value="1"/>
</dbReference>
<dbReference type="AlphaFoldDB" id="A0A0F9TR48"/>
<keyword evidence="8" id="KW-0346">Stress response</keyword>
<dbReference type="InterPro" id="IPR027417">
    <property type="entry name" value="P-loop_NTPase"/>
</dbReference>
<dbReference type="GO" id="GO:0030163">
    <property type="term" value="P:protein catabolic process"/>
    <property type="evidence" value="ECO:0007669"/>
    <property type="project" value="InterPro"/>
</dbReference>
<evidence type="ECO:0000256" key="4">
    <source>
        <dbReference type="ARBA" id="ARBA00022741"/>
    </source>
</evidence>
<dbReference type="Gene3D" id="1.20.5.5270">
    <property type="match status" value="1"/>
</dbReference>
<dbReference type="InterPro" id="IPR003959">
    <property type="entry name" value="ATPase_AAA_core"/>
</dbReference>
<evidence type="ECO:0000259" key="10">
    <source>
        <dbReference type="PROSITE" id="PS51786"/>
    </source>
</evidence>
<accession>A0A0F9TR48</accession>
<dbReference type="PROSITE" id="PS51786">
    <property type="entry name" value="LON_PROTEOLYTIC"/>
    <property type="match status" value="1"/>
</dbReference>
<comment type="caution">
    <text evidence="12">The sequence shown here is derived from an EMBL/GenBank/DDBJ whole genome shotgun (WGS) entry which is preliminary data.</text>
</comment>
<evidence type="ECO:0000256" key="2">
    <source>
        <dbReference type="ARBA" id="ARBA00022490"/>
    </source>
</evidence>
<dbReference type="Gene3D" id="2.30.130.40">
    <property type="entry name" value="LON domain-like"/>
    <property type="match status" value="1"/>
</dbReference>
<dbReference type="FunFam" id="3.40.50.300:FF:000382">
    <property type="entry name" value="Lon protease homolog 2, peroxisomal"/>
    <property type="match status" value="1"/>
</dbReference>
<dbReference type="EMBL" id="LAZR01000210">
    <property type="protein sequence ID" value="KKN81794.1"/>
    <property type="molecule type" value="Genomic_DNA"/>
</dbReference>
<feature type="region of interest" description="Disordered" evidence="9">
    <location>
        <begin position="1"/>
        <end position="26"/>
    </location>
</feature>
<dbReference type="PROSITE" id="PS01046">
    <property type="entry name" value="LON_SER"/>
    <property type="match status" value="1"/>
</dbReference>
<dbReference type="InterPro" id="IPR027543">
    <property type="entry name" value="Lon_bac"/>
</dbReference>
<reference evidence="12" key="1">
    <citation type="journal article" date="2015" name="Nature">
        <title>Complex archaea that bridge the gap between prokaryotes and eukaryotes.</title>
        <authorList>
            <person name="Spang A."/>
            <person name="Saw J.H."/>
            <person name="Jorgensen S.L."/>
            <person name="Zaremba-Niedzwiedzka K."/>
            <person name="Martijn J."/>
            <person name="Lind A.E."/>
            <person name="van Eijk R."/>
            <person name="Schleper C."/>
            <person name="Guy L."/>
            <person name="Ettema T.J."/>
        </authorList>
    </citation>
    <scope>NUCLEOTIDE SEQUENCE</scope>
</reference>
<dbReference type="HAMAP" id="MF_01973">
    <property type="entry name" value="lon_bact"/>
    <property type="match status" value="1"/>
</dbReference>
<evidence type="ECO:0000256" key="8">
    <source>
        <dbReference type="ARBA" id="ARBA00023016"/>
    </source>
</evidence>
<dbReference type="CDD" id="cd19500">
    <property type="entry name" value="RecA-like_Lon"/>
    <property type="match status" value="1"/>
</dbReference>
<dbReference type="GO" id="GO:0004176">
    <property type="term" value="F:ATP-dependent peptidase activity"/>
    <property type="evidence" value="ECO:0007669"/>
    <property type="project" value="InterPro"/>
</dbReference>
<evidence type="ECO:0000256" key="1">
    <source>
        <dbReference type="ARBA" id="ARBA00004496"/>
    </source>
</evidence>
<keyword evidence="4" id="KW-0547">Nucleotide-binding</keyword>
<dbReference type="InterPro" id="IPR008269">
    <property type="entry name" value="Lon_proteolytic"/>
</dbReference>
<dbReference type="Pfam" id="PF05362">
    <property type="entry name" value="Lon_C"/>
    <property type="match status" value="1"/>
</dbReference>
<dbReference type="GO" id="GO:0005737">
    <property type="term" value="C:cytoplasm"/>
    <property type="evidence" value="ECO:0007669"/>
    <property type="project" value="UniProtKB-SubCell"/>
</dbReference>
<dbReference type="GO" id="GO:0006508">
    <property type="term" value="P:proteolysis"/>
    <property type="evidence" value="ECO:0007669"/>
    <property type="project" value="UniProtKB-KW"/>
</dbReference>
<dbReference type="SMART" id="SM00382">
    <property type="entry name" value="AAA"/>
    <property type="match status" value="1"/>
</dbReference>
<dbReference type="InterPro" id="IPR027065">
    <property type="entry name" value="Lon_Prtase"/>
</dbReference>
<dbReference type="InterPro" id="IPR046336">
    <property type="entry name" value="Lon_prtase_N_sf"/>
</dbReference>
<dbReference type="Pfam" id="PF00004">
    <property type="entry name" value="AAA"/>
    <property type="match status" value="1"/>
</dbReference>
<dbReference type="PIRSF" id="PIRSF001174">
    <property type="entry name" value="Lon_proteas"/>
    <property type="match status" value="1"/>
</dbReference>
<feature type="compositionally biased region" description="Basic residues" evidence="9">
    <location>
        <begin position="812"/>
        <end position="825"/>
    </location>
</feature>
<dbReference type="GO" id="GO:0016887">
    <property type="term" value="F:ATP hydrolysis activity"/>
    <property type="evidence" value="ECO:0007669"/>
    <property type="project" value="InterPro"/>
</dbReference>
<dbReference type="NCBIfam" id="TIGR00763">
    <property type="entry name" value="lon"/>
    <property type="match status" value="1"/>
</dbReference>
<evidence type="ECO:0000256" key="6">
    <source>
        <dbReference type="ARBA" id="ARBA00022825"/>
    </source>
</evidence>
<keyword evidence="7" id="KW-0067">ATP-binding</keyword>
<evidence type="ECO:0000256" key="3">
    <source>
        <dbReference type="ARBA" id="ARBA00022670"/>
    </source>
</evidence>
<keyword evidence="2" id="KW-0963">Cytoplasm</keyword>
<dbReference type="GO" id="GO:0005524">
    <property type="term" value="F:ATP binding"/>
    <property type="evidence" value="ECO:0007669"/>
    <property type="project" value="UniProtKB-KW"/>
</dbReference>
<dbReference type="Gene3D" id="1.10.8.60">
    <property type="match status" value="1"/>
</dbReference>
<evidence type="ECO:0000256" key="7">
    <source>
        <dbReference type="ARBA" id="ARBA00022840"/>
    </source>
</evidence>
<dbReference type="GO" id="GO:0043565">
    <property type="term" value="F:sequence-specific DNA binding"/>
    <property type="evidence" value="ECO:0007669"/>
    <property type="project" value="InterPro"/>
</dbReference>
<keyword evidence="3" id="KW-0645">Protease</keyword>
<comment type="subcellular location">
    <subcellularLocation>
        <location evidence="1">Cytoplasm</location>
    </subcellularLocation>
</comment>
<feature type="region of interest" description="Disordered" evidence="9">
    <location>
        <begin position="804"/>
        <end position="825"/>
    </location>
</feature>
<feature type="domain" description="Lon N-terminal" evidence="11">
    <location>
        <begin position="41"/>
        <end position="234"/>
    </location>
</feature>
<dbReference type="SUPFAM" id="SSF54211">
    <property type="entry name" value="Ribosomal protein S5 domain 2-like"/>
    <property type="match status" value="1"/>
</dbReference>
<dbReference type="FunFam" id="3.30.230.10:FF:000019">
    <property type="entry name" value="Lon protease homolog 2, peroxisomal"/>
    <property type="match status" value="1"/>
</dbReference>
<evidence type="ECO:0000313" key="12">
    <source>
        <dbReference type="EMBL" id="KKN81794.1"/>
    </source>
</evidence>
<dbReference type="PROSITE" id="PS51787">
    <property type="entry name" value="LON_N"/>
    <property type="match status" value="1"/>
</dbReference>
<evidence type="ECO:0000256" key="9">
    <source>
        <dbReference type="SAM" id="MobiDB-lite"/>
    </source>
</evidence>
<dbReference type="InterPro" id="IPR015947">
    <property type="entry name" value="PUA-like_sf"/>
</dbReference>
<name>A0A0F9TR48_9ZZZZ</name>
<dbReference type="SUPFAM" id="SSF88697">
    <property type="entry name" value="PUA domain-like"/>
    <property type="match status" value="1"/>
</dbReference>
<organism evidence="12">
    <name type="scientific">marine sediment metagenome</name>
    <dbReference type="NCBI Taxonomy" id="412755"/>
    <lineage>
        <taxon>unclassified sequences</taxon>
        <taxon>metagenomes</taxon>
        <taxon>ecological metagenomes</taxon>
    </lineage>
</organism>
<evidence type="ECO:0000259" key="11">
    <source>
        <dbReference type="PROSITE" id="PS51787"/>
    </source>
</evidence>
<evidence type="ECO:0008006" key="13">
    <source>
        <dbReference type="Google" id="ProtNLM"/>
    </source>
</evidence>
<dbReference type="PANTHER" id="PTHR10046">
    <property type="entry name" value="ATP DEPENDENT LON PROTEASE FAMILY MEMBER"/>
    <property type="match status" value="1"/>
</dbReference>
<keyword evidence="6" id="KW-0720">Serine protease</keyword>
<dbReference type="InterPro" id="IPR003111">
    <property type="entry name" value="Lon_prtase_N"/>
</dbReference>
<dbReference type="Pfam" id="PF02190">
    <property type="entry name" value="LON_substr_bdg"/>
    <property type="match status" value="1"/>
</dbReference>
<dbReference type="FunFam" id="1.20.5.5270:FF:000002">
    <property type="entry name" value="Lon protease homolog"/>
    <property type="match status" value="1"/>
</dbReference>
<dbReference type="Gene3D" id="1.20.58.1480">
    <property type="match status" value="1"/>
</dbReference>
<dbReference type="GO" id="GO:0004252">
    <property type="term" value="F:serine-type endopeptidase activity"/>
    <property type="evidence" value="ECO:0007669"/>
    <property type="project" value="InterPro"/>
</dbReference>
<dbReference type="InterPro" id="IPR020568">
    <property type="entry name" value="Ribosomal_Su5_D2-typ_SF"/>
</dbReference>
<protein>
    <recommendedName>
        <fullName evidence="13">Lon protease homolog</fullName>
    </recommendedName>
</protein>
<gene>
    <name evidence="12" type="ORF">LCGC14_0315590</name>
</gene>
<evidence type="ECO:0000256" key="5">
    <source>
        <dbReference type="ARBA" id="ARBA00022801"/>
    </source>
</evidence>
<proteinExistence type="inferred from homology"/>
<keyword evidence="5" id="KW-0378">Hydrolase</keyword>
<dbReference type="InterPro" id="IPR008268">
    <property type="entry name" value="Peptidase_S16_AS"/>
</dbReference>
<dbReference type="Gene3D" id="3.40.50.300">
    <property type="entry name" value="P-loop containing nucleotide triphosphate hydrolases"/>
    <property type="match status" value="1"/>
</dbReference>
<dbReference type="InterPro" id="IPR004815">
    <property type="entry name" value="Lon_bac/euk-typ"/>
</dbReference>
<feature type="domain" description="Lon proteolytic" evidence="10">
    <location>
        <begin position="622"/>
        <end position="803"/>
    </location>
</feature>
<dbReference type="SUPFAM" id="SSF52540">
    <property type="entry name" value="P-loop containing nucleoside triphosphate hydrolases"/>
    <property type="match status" value="1"/>
</dbReference>
<dbReference type="InterPro" id="IPR014721">
    <property type="entry name" value="Ribsml_uS5_D2-typ_fold_subgr"/>
</dbReference>
<dbReference type="InterPro" id="IPR003593">
    <property type="entry name" value="AAA+_ATPase"/>
</dbReference>
<dbReference type="SMART" id="SM00464">
    <property type="entry name" value="LON"/>
    <property type="match status" value="1"/>
</dbReference>
<sequence length="825" mass="90951">MARKTKTSDSSDPTGGIVIRPGLGGPEDGAEVEDVVIPKTAAVLTVRNMVLFPRSIVPLAVGREKARQLLNEVLPNEKILVTVCQKDPDVDDPQADDLYQVGTAVMVWKLLRMEDGNQMAVVTGLSRVRIDEWIDQEPYHRARITELADQEISSTQTEALVVNVRNLATQAITLAPNVPEDVVEVLGKIEQPGVLADFLAANIEMTLPEKQALLEELDVQKRLRVIADKLQHQVEVLELSEKIQDQVKANIDKSQREYYLQEHLKAIRTELGQVDDKTVEVAALREKIKAVRMPEPTETECLREAGRMETIPSASPEYNVIRTYLDWMVELPWSVSTEDKLDVKRAERILDEDHYDLEKVKRRVLEYLAVRKLAPESRGPILCFVGPPGVGKTSLGQSIARALGRKFIRMSLGGMRDEAELRGHRRTYIGAMPGRIIQDIRKAGTNNPVFMLDELDKVGADFRGDPTSALLEVLDPAQNNTFQDHYLNVPFDLSKVMFIATANYMQPVPPALRDRMETIELPGYTHREKVLIAMKYLVKRQLKDNGLTATQAKWTDAAVSKIIDDYTHEAGVRELERQIGAVCRGVAAKVAAGKTRPRTVTTKLIVDLLGPAKYESETALRTSTPGVATGLAYTPAGGDILFVEAAMYDGSGKLVLTGQIGDVMKESAQAALSLVKIRASQIDIDVAGLGKKDIHVHVPAGAVPKDGPSAGVAIFTALHSLLTGKPVRPDVAMTGEITLRGLVLPIGGVKVKVLAARRAGVSTVILPARNKKDIVDVPEDVKKQIKFVFVSTVDDVLKEVFEADKKDQSASGKKRKKRKTRRTRE</sequence>
<dbReference type="InterPro" id="IPR054594">
    <property type="entry name" value="Lon_lid"/>
</dbReference>
<dbReference type="Pfam" id="PF22667">
    <property type="entry name" value="Lon_lid"/>
    <property type="match status" value="1"/>
</dbReference>